<evidence type="ECO:0000313" key="3">
    <source>
        <dbReference type="Proteomes" id="UP000331127"/>
    </source>
</evidence>
<keyword evidence="3" id="KW-1185">Reference proteome</keyword>
<reference evidence="2 3" key="1">
    <citation type="submission" date="2019-10" db="EMBL/GenBank/DDBJ databases">
        <title>Whole genome shotgun sequence of Acrocarpospora macrocephala NBRC 16266.</title>
        <authorList>
            <person name="Ichikawa N."/>
            <person name="Kimura A."/>
            <person name="Kitahashi Y."/>
            <person name="Komaki H."/>
            <person name="Oguchi A."/>
        </authorList>
    </citation>
    <scope>NUCLEOTIDE SEQUENCE [LARGE SCALE GENOMIC DNA]</scope>
    <source>
        <strain evidence="2 3">NBRC 16266</strain>
    </source>
</reference>
<organism evidence="2 3">
    <name type="scientific">Acrocarpospora macrocephala</name>
    <dbReference type="NCBI Taxonomy" id="150177"/>
    <lineage>
        <taxon>Bacteria</taxon>
        <taxon>Bacillati</taxon>
        <taxon>Actinomycetota</taxon>
        <taxon>Actinomycetes</taxon>
        <taxon>Streptosporangiales</taxon>
        <taxon>Streptosporangiaceae</taxon>
        <taxon>Acrocarpospora</taxon>
    </lineage>
</organism>
<dbReference type="RefSeq" id="WP_155361974.1">
    <property type="nucleotide sequence ID" value="NZ_BAAAHL010000035.1"/>
</dbReference>
<name>A0A5M3X7B5_9ACTN</name>
<evidence type="ECO:0000313" key="2">
    <source>
        <dbReference type="EMBL" id="GES16994.1"/>
    </source>
</evidence>
<feature type="region of interest" description="Disordered" evidence="1">
    <location>
        <begin position="36"/>
        <end position="57"/>
    </location>
</feature>
<protein>
    <submittedName>
        <fullName evidence="2">Uncharacterized protein</fullName>
    </submittedName>
</protein>
<evidence type="ECO:0000256" key="1">
    <source>
        <dbReference type="SAM" id="MobiDB-lite"/>
    </source>
</evidence>
<dbReference type="AlphaFoldDB" id="A0A5M3X7B5"/>
<dbReference type="Proteomes" id="UP000331127">
    <property type="component" value="Unassembled WGS sequence"/>
</dbReference>
<accession>A0A5M3X7B5</accession>
<sequence>MITYFGYIAVLFGTSDDGDEPPDLLGTLIRTRGHPEYRSHALERPRARASAPGILTS</sequence>
<proteinExistence type="predicted"/>
<comment type="caution">
    <text evidence="2">The sequence shown here is derived from an EMBL/GenBank/DDBJ whole genome shotgun (WGS) entry which is preliminary data.</text>
</comment>
<feature type="compositionally biased region" description="Basic and acidic residues" evidence="1">
    <location>
        <begin position="36"/>
        <end position="46"/>
    </location>
</feature>
<gene>
    <name evidence="2" type="ORF">Amac_105920</name>
</gene>
<dbReference type="EMBL" id="BLAE01000130">
    <property type="protein sequence ID" value="GES16994.1"/>
    <property type="molecule type" value="Genomic_DNA"/>
</dbReference>